<dbReference type="EMBL" id="FRFE01000021">
    <property type="protein sequence ID" value="SHO50899.1"/>
    <property type="molecule type" value="Genomic_DNA"/>
</dbReference>
<dbReference type="RefSeq" id="WP_159441327.1">
    <property type="nucleotide sequence ID" value="NZ_FRFE01000021.1"/>
</dbReference>
<gene>
    <name evidence="2" type="ORF">SAMN02745220_03695</name>
</gene>
<name>A0A1M7YE93_9BACT</name>
<sequence length="295" mass="32706">MRTKRRSFVFWLSLLLYGLVLTCVLLYFRFPADKVEGYLTEKVSSLSHGAAVNIGKCGYAFPAELRCDQLSIGEREKKEEMVVLENMTISPVASGFGLKYTITGEISGGTFLTVAEFSPFKKTVKLSGLELTSMDLSRSEFVKKSLQRDIRGLLDFHGSMVVSLAEAGLVEQEGKLSVREGDFALRQQILLVERLQLAPMNVNVSYKKGVLQLRDGSLRGNQLVVDFDGELNTKDAMADWAMALKGSITPAQEYVAANPQVQRVVKRLQRQFTGNSLPYVVSGSLGVPRFRFGSQ</sequence>
<keyword evidence="1" id="KW-1133">Transmembrane helix</keyword>
<organism evidence="2 3">
    <name type="scientific">Desulfopila aestuarii DSM 18488</name>
    <dbReference type="NCBI Taxonomy" id="1121416"/>
    <lineage>
        <taxon>Bacteria</taxon>
        <taxon>Pseudomonadati</taxon>
        <taxon>Thermodesulfobacteriota</taxon>
        <taxon>Desulfobulbia</taxon>
        <taxon>Desulfobulbales</taxon>
        <taxon>Desulfocapsaceae</taxon>
        <taxon>Desulfopila</taxon>
    </lineage>
</organism>
<keyword evidence="1" id="KW-0472">Membrane</keyword>
<keyword evidence="3" id="KW-1185">Reference proteome</keyword>
<dbReference type="AlphaFoldDB" id="A0A1M7YE93"/>
<dbReference type="OrthoDB" id="5431533at2"/>
<evidence type="ECO:0000313" key="3">
    <source>
        <dbReference type="Proteomes" id="UP000184603"/>
    </source>
</evidence>
<evidence type="ECO:0000313" key="2">
    <source>
        <dbReference type="EMBL" id="SHO50899.1"/>
    </source>
</evidence>
<accession>A0A1M7YE93</accession>
<keyword evidence="1" id="KW-0812">Transmembrane</keyword>
<protein>
    <submittedName>
        <fullName evidence="2">Type II secretion system protein N</fullName>
    </submittedName>
</protein>
<proteinExistence type="predicted"/>
<feature type="transmembrane region" description="Helical" evidence="1">
    <location>
        <begin position="7"/>
        <end position="28"/>
    </location>
</feature>
<evidence type="ECO:0000256" key="1">
    <source>
        <dbReference type="SAM" id="Phobius"/>
    </source>
</evidence>
<dbReference type="NCBIfam" id="TIGR04411">
    <property type="entry name" value="T2SS_GspN_Lepto"/>
    <property type="match status" value="1"/>
</dbReference>
<dbReference type="Proteomes" id="UP000184603">
    <property type="component" value="Unassembled WGS sequence"/>
</dbReference>
<dbReference type="InterPro" id="IPR030925">
    <property type="entry name" value="T2SS_GspN_Lepto"/>
</dbReference>
<dbReference type="STRING" id="1121416.SAMN02745220_03695"/>
<reference evidence="2 3" key="1">
    <citation type="submission" date="2016-12" db="EMBL/GenBank/DDBJ databases">
        <authorList>
            <person name="Song W.-J."/>
            <person name="Kurnit D.M."/>
        </authorList>
    </citation>
    <scope>NUCLEOTIDE SEQUENCE [LARGE SCALE GENOMIC DNA]</scope>
    <source>
        <strain evidence="2 3">DSM 18488</strain>
    </source>
</reference>